<feature type="compositionally biased region" description="Basic and acidic residues" evidence="1">
    <location>
        <begin position="69"/>
        <end position="84"/>
    </location>
</feature>
<accession>A0A9D4R2S0</accession>
<proteinExistence type="predicted"/>
<gene>
    <name evidence="2" type="ORF">DPMN_094324</name>
</gene>
<organism evidence="2 3">
    <name type="scientific">Dreissena polymorpha</name>
    <name type="common">Zebra mussel</name>
    <name type="synonym">Mytilus polymorpha</name>
    <dbReference type="NCBI Taxonomy" id="45954"/>
    <lineage>
        <taxon>Eukaryota</taxon>
        <taxon>Metazoa</taxon>
        <taxon>Spiralia</taxon>
        <taxon>Lophotrochozoa</taxon>
        <taxon>Mollusca</taxon>
        <taxon>Bivalvia</taxon>
        <taxon>Autobranchia</taxon>
        <taxon>Heteroconchia</taxon>
        <taxon>Euheterodonta</taxon>
        <taxon>Imparidentia</taxon>
        <taxon>Neoheterodontei</taxon>
        <taxon>Myida</taxon>
        <taxon>Dreissenoidea</taxon>
        <taxon>Dreissenidae</taxon>
        <taxon>Dreissena</taxon>
    </lineage>
</organism>
<evidence type="ECO:0000256" key="1">
    <source>
        <dbReference type="SAM" id="MobiDB-lite"/>
    </source>
</evidence>
<sequence>MCYTYYSKHIKWCQTDCNPMKINIDRNIYRENNEASTDRQRERVNKTKINDKTERIDIYINKHVSGRYTGERTGGHRSSERAGDHSGLLTDRPTYRRPNRRLDKAYKLTDIPNYMLADGQTNEWPDRQHTLYSYL</sequence>
<reference evidence="2" key="2">
    <citation type="submission" date="2020-11" db="EMBL/GenBank/DDBJ databases">
        <authorList>
            <person name="McCartney M.A."/>
            <person name="Auch B."/>
            <person name="Kono T."/>
            <person name="Mallez S."/>
            <person name="Becker A."/>
            <person name="Gohl D.M."/>
            <person name="Silverstein K.A.T."/>
            <person name="Koren S."/>
            <person name="Bechman K.B."/>
            <person name="Herman A."/>
            <person name="Abrahante J.E."/>
            <person name="Garbe J."/>
        </authorList>
    </citation>
    <scope>NUCLEOTIDE SEQUENCE</scope>
    <source>
        <strain evidence="2">Duluth1</strain>
        <tissue evidence="2">Whole animal</tissue>
    </source>
</reference>
<evidence type="ECO:0000313" key="3">
    <source>
        <dbReference type="Proteomes" id="UP000828390"/>
    </source>
</evidence>
<dbReference type="Proteomes" id="UP000828390">
    <property type="component" value="Unassembled WGS sequence"/>
</dbReference>
<feature type="region of interest" description="Disordered" evidence="1">
    <location>
        <begin position="67"/>
        <end position="96"/>
    </location>
</feature>
<name>A0A9D4R2S0_DREPO</name>
<reference evidence="2" key="1">
    <citation type="journal article" date="2019" name="bioRxiv">
        <title>The Genome of the Zebra Mussel, Dreissena polymorpha: A Resource for Invasive Species Research.</title>
        <authorList>
            <person name="McCartney M.A."/>
            <person name="Auch B."/>
            <person name="Kono T."/>
            <person name="Mallez S."/>
            <person name="Zhang Y."/>
            <person name="Obille A."/>
            <person name="Becker A."/>
            <person name="Abrahante J.E."/>
            <person name="Garbe J."/>
            <person name="Badalamenti J.P."/>
            <person name="Herman A."/>
            <person name="Mangelson H."/>
            <person name="Liachko I."/>
            <person name="Sullivan S."/>
            <person name="Sone E.D."/>
            <person name="Koren S."/>
            <person name="Silverstein K.A.T."/>
            <person name="Beckman K.B."/>
            <person name="Gohl D.M."/>
        </authorList>
    </citation>
    <scope>NUCLEOTIDE SEQUENCE</scope>
    <source>
        <strain evidence="2">Duluth1</strain>
        <tissue evidence="2">Whole animal</tissue>
    </source>
</reference>
<dbReference type="AlphaFoldDB" id="A0A9D4R2S0"/>
<keyword evidence="3" id="KW-1185">Reference proteome</keyword>
<comment type="caution">
    <text evidence="2">The sequence shown here is derived from an EMBL/GenBank/DDBJ whole genome shotgun (WGS) entry which is preliminary data.</text>
</comment>
<protein>
    <submittedName>
        <fullName evidence="2">Uncharacterized protein</fullName>
    </submittedName>
</protein>
<evidence type="ECO:0000313" key="2">
    <source>
        <dbReference type="EMBL" id="KAH3851837.1"/>
    </source>
</evidence>
<dbReference type="EMBL" id="JAIWYP010000003">
    <property type="protein sequence ID" value="KAH3851837.1"/>
    <property type="molecule type" value="Genomic_DNA"/>
</dbReference>